<dbReference type="Pfam" id="PF08327">
    <property type="entry name" value="AHSA1"/>
    <property type="match status" value="1"/>
</dbReference>
<evidence type="ECO:0000259" key="2">
    <source>
        <dbReference type="Pfam" id="PF08327"/>
    </source>
</evidence>
<dbReference type="CDD" id="cd08893">
    <property type="entry name" value="SRPBCC_CalC_Aha1-like_GntR-HTH"/>
    <property type="match status" value="1"/>
</dbReference>
<evidence type="ECO:0000313" key="3">
    <source>
        <dbReference type="EMBL" id="NKG21312.1"/>
    </source>
</evidence>
<dbReference type="Proteomes" id="UP000746595">
    <property type="component" value="Unassembled WGS sequence"/>
</dbReference>
<dbReference type="Gene3D" id="3.30.530.20">
    <property type="match status" value="1"/>
</dbReference>
<proteinExistence type="inferred from homology"/>
<dbReference type="InterPro" id="IPR013538">
    <property type="entry name" value="ASHA1/2-like_C"/>
</dbReference>
<keyword evidence="4" id="KW-1185">Reference proteome</keyword>
<reference evidence="3 4" key="1">
    <citation type="submission" date="2020-04" db="EMBL/GenBank/DDBJ databases">
        <title>Paeniglutamicibacter sp. ANT13_2, a novel actinomycete isolated from sediment in Antarctica.</title>
        <authorList>
            <person name="Sakdapetsiri C."/>
            <person name="Pinyakong O."/>
        </authorList>
    </citation>
    <scope>NUCLEOTIDE SEQUENCE [LARGE SCALE GENOMIC DNA]</scope>
    <source>
        <strain evidence="3 4">ANT13_2</strain>
    </source>
</reference>
<dbReference type="InterPro" id="IPR023393">
    <property type="entry name" value="START-like_dom_sf"/>
</dbReference>
<dbReference type="SUPFAM" id="SSF55961">
    <property type="entry name" value="Bet v1-like"/>
    <property type="match status" value="1"/>
</dbReference>
<comment type="similarity">
    <text evidence="1">Belongs to the AHA1 family.</text>
</comment>
<sequence length="148" mass="16670">MEKIYEFYIQTTPEKLWEALTDPAQTPKYYFGNTFVTDWMVGSEYTTVNPHAHGPLGRGTILEADAPRRLSLTMTALWDEAVTAEGASRVTYEISQVEDSCLLTITHDQLRVDANEQLFGGWPMILSGLKTWLETGRTLTTPGSLMYT</sequence>
<evidence type="ECO:0000256" key="1">
    <source>
        <dbReference type="ARBA" id="ARBA00006817"/>
    </source>
</evidence>
<feature type="domain" description="Activator of Hsp90 ATPase homologue 1/2-like C-terminal" evidence="2">
    <location>
        <begin position="11"/>
        <end position="134"/>
    </location>
</feature>
<dbReference type="EMBL" id="JAAWVT010000005">
    <property type="protein sequence ID" value="NKG21312.1"/>
    <property type="molecule type" value="Genomic_DNA"/>
</dbReference>
<comment type="caution">
    <text evidence="3">The sequence shown here is derived from an EMBL/GenBank/DDBJ whole genome shotgun (WGS) entry which is preliminary data.</text>
</comment>
<accession>A0ABX1G4Y7</accession>
<evidence type="ECO:0000313" key="4">
    <source>
        <dbReference type="Proteomes" id="UP000746595"/>
    </source>
</evidence>
<name>A0ABX1G4Y7_9MICC</name>
<gene>
    <name evidence="3" type="ORF">HED64_11425</name>
</gene>
<protein>
    <recommendedName>
        <fullName evidence="2">Activator of Hsp90 ATPase homologue 1/2-like C-terminal domain-containing protein</fullName>
    </recommendedName>
</protein>
<organism evidence="3 4">
    <name type="scientific">Paeniglutamicibacter terrestris</name>
    <dbReference type="NCBI Taxonomy" id="2723403"/>
    <lineage>
        <taxon>Bacteria</taxon>
        <taxon>Bacillati</taxon>
        <taxon>Actinomycetota</taxon>
        <taxon>Actinomycetes</taxon>
        <taxon>Micrococcales</taxon>
        <taxon>Micrococcaceae</taxon>
        <taxon>Paeniglutamicibacter</taxon>
    </lineage>
</organism>